<dbReference type="AlphaFoldDB" id="A0A7V1LK43"/>
<feature type="transmembrane region" description="Helical" evidence="6">
    <location>
        <begin position="169"/>
        <end position="189"/>
    </location>
</feature>
<reference evidence="8" key="1">
    <citation type="journal article" date="2020" name="mSystems">
        <title>Genome- and Community-Level Interaction Insights into Carbon Utilization and Element Cycling Functions of Hydrothermarchaeota in Hydrothermal Sediment.</title>
        <authorList>
            <person name="Zhou Z."/>
            <person name="Liu Y."/>
            <person name="Xu W."/>
            <person name="Pan J."/>
            <person name="Luo Z.H."/>
            <person name="Li M."/>
        </authorList>
    </citation>
    <scope>NUCLEOTIDE SEQUENCE [LARGE SCALE GENOMIC DNA]</scope>
    <source>
        <strain evidence="8">HyVt-456</strain>
    </source>
</reference>
<feature type="domain" description="Major facilitator superfamily (MFS) profile" evidence="7">
    <location>
        <begin position="14"/>
        <end position="401"/>
    </location>
</feature>
<evidence type="ECO:0000256" key="2">
    <source>
        <dbReference type="ARBA" id="ARBA00022448"/>
    </source>
</evidence>
<dbReference type="InterPro" id="IPR020846">
    <property type="entry name" value="MFS_dom"/>
</dbReference>
<feature type="transmembrane region" description="Helical" evidence="6">
    <location>
        <begin position="375"/>
        <end position="396"/>
    </location>
</feature>
<feature type="transmembrane region" description="Helical" evidence="6">
    <location>
        <begin position="222"/>
        <end position="247"/>
    </location>
</feature>
<dbReference type="InterPro" id="IPR011701">
    <property type="entry name" value="MFS"/>
</dbReference>
<feature type="transmembrane region" description="Helical" evidence="6">
    <location>
        <begin position="52"/>
        <end position="72"/>
    </location>
</feature>
<name>A0A7V1LK43_CALAY</name>
<keyword evidence="2" id="KW-0813">Transport</keyword>
<dbReference type="InterPro" id="IPR036259">
    <property type="entry name" value="MFS_trans_sf"/>
</dbReference>
<dbReference type="PRINTS" id="PR01035">
    <property type="entry name" value="TCRTETA"/>
</dbReference>
<feature type="transmembrane region" description="Helical" evidence="6">
    <location>
        <begin position="259"/>
        <end position="277"/>
    </location>
</feature>
<organism evidence="8">
    <name type="scientific">Caldithrix abyssi</name>
    <dbReference type="NCBI Taxonomy" id="187145"/>
    <lineage>
        <taxon>Bacteria</taxon>
        <taxon>Pseudomonadati</taxon>
        <taxon>Calditrichota</taxon>
        <taxon>Calditrichia</taxon>
        <taxon>Calditrichales</taxon>
        <taxon>Calditrichaceae</taxon>
        <taxon>Caldithrix</taxon>
    </lineage>
</organism>
<feature type="transmembrane region" description="Helical" evidence="6">
    <location>
        <begin position="289"/>
        <end position="307"/>
    </location>
</feature>
<feature type="transmembrane region" description="Helical" evidence="6">
    <location>
        <begin position="15"/>
        <end position="40"/>
    </location>
</feature>
<dbReference type="Gene3D" id="1.20.1250.20">
    <property type="entry name" value="MFS general substrate transporter like domains"/>
    <property type="match status" value="1"/>
</dbReference>
<dbReference type="SUPFAM" id="SSF103473">
    <property type="entry name" value="MFS general substrate transporter"/>
    <property type="match status" value="1"/>
</dbReference>
<dbReference type="GO" id="GO:0016020">
    <property type="term" value="C:membrane"/>
    <property type="evidence" value="ECO:0007669"/>
    <property type="project" value="UniProtKB-SubCell"/>
</dbReference>
<keyword evidence="3 6" id="KW-0812">Transmembrane</keyword>
<evidence type="ECO:0000259" key="7">
    <source>
        <dbReference type="PROSITE" id="PS50850"/>
    </source>
</evidence>
<dbReference type="Pfam" id="PF07690">
    <property type="entry name" value="MFS_1"/>
    <property type="match status" value="1"/>
</dbReference>
<feature type="transmembrane region" description="Helical" evidence="6">
    <location>
        <begin position="141"/>
        <end position="163"/>
    </location>
</feature>
<feature type="transmembrane region" description="Helical" evidence="6">
    <location>
        <begin position="107"/>
        <end position="129"/>
    </location>
</feature>
<dbReference type="PANTHER" id="PTHR23504">
    <property type="entry name" value="MAJOR FACILITATOR SUPERFAMILY DOMAIN-CONTAINING PROTEIN 10"/>
    <property type="match status" value="1"/>
</dbReference>
<proteinExistence type="predicted"/>
<dbReference type="PROSITE" id="PS50850">
    <property type="entry name" value="MFS"/>
    <property type="match status" value="1"/>
</dbReference>
<comment type="subcellular location">
    <subcellularLocation>
        <location evidence="1">Membrane</location>
        <topology evidence="1">Multi-pass membrane protein</topology>
    </subcellularLocation>
</comment>
<dbReference type="InterPro" id="IPR001958">
    <property type="entry name" value="Tet-R_TetA/multi-R_MdtG-like"/>
</dbReference>
<keyword evidence="5 6" id="KW-0472">Membrane</keyword>
<evidence type="ECO:0000256" key="6">
    <source>
        <dbReference type="SAM" id="Phobius"/>
    </source>
</evidence>
<comment type="caution">
    <text evidence="8">The sequence shown here is derived from an EMBL/GenBank/DDBJ whole genome shotgun (WGS) entry which is preliminary data.</text>
</comment>
<feature type="transmembrane region" description="Helical" evidence="6">
    <location>
        <begin position="84"/>
        <end position="101"/>
    </location>
</feature>
<evidence type="ECO:0000256" key="3">
    <source>
        <dbReference type="ARBA" id="ARBA00022692"/>
    </source>
</evidence>
<keyword evidence="4 6" id="KW-1133">Transmembrane helix</keyword>
<evidence type="ECO:0000256" key="4">
    <source>
        <dbReference type="ARBA" id="ARBA00022989"/>
    </source>
</evidence>
<protein>
    <submittedName>
        <fullName evidence="8">MFS transporter</fullName>
    </submittedName>
</protein>
<evidence type="ECO:0000313" key="8">
    <source>
        <dbReference type="EMBL" id="HED09446.1"/>
    </source>
</evidence>
<accession>A0A7V1LK43</accession>
<evidence type="ECO:0000256" key="1">
    <source>
        <dbReference type="ARBA" id="ARBA00004141"/>
    </source>
</evidence>
<evidence type="ECO:0000256" key="5">
    <source>
        <dbReference type="ARBA" id="ARBA00023136"/>
    </source>
</evidence>
<dbReference type="GO" id="GO:0022857">
    <property type="term" value="F:transmembrane transporter activity"/>
    <property type="evidence" value="ECO:0007669"/>
    <property type="project" value="InterPro"/>
</dbReference>
<dbReference type="Proteomes" id="UP000886005">
    <property type="component" value="Unassembled WGS sequence"/>
</dbReference>
<dbReference type="PANTHER" id="PTHR23504:SF15">
    <property type="entry name" value="MAJOR FACILITATOR SUPERFAMILY (MFS) PROFILE DOMAIN-CONTAINING PROTEIN"/>
    <property type="match status" value="1"/>
</dbReference>
<dbReference type="EMBL" id="DRLD01000057">
    <property type="protein sequence ID" value="HED09446.1"/>
    <property type="molecule type" value="Genomic_DNA"/>
</dbReference>
<gene>
    <name evidence="8" type="ORF">ENJ10_02050</name>
</gene>
<sequence>MIRNFDMKKVARTPLTIIFLVIFIDLLGFGLIIPIIPFYLEQFVSHDANIGQLMAAMIAAYSLMQFIFAPIWGRISDRIGRRPILLMSLIGTMVTHIWFALATELWMLFAARILTGIFAATVPTASAYISDVTDESNRARGMGLVGAAFGLGFILGPAAGGILTQFGGFRVPLFLAAFLSLAAFSVAWFKLEESRKPGVEGQTDLRRYRLSTLFQALKNPRLGLLFTIFFLVSLSFSNMETIFALYAERRFAFDARSTGYVFGFIGICSALMQGVFIGRLSKRFGEKTLITVSTLLLSISFLLMPVFDAVAPFVLMAGLMAVSLGMHNPSVMSLVSKNAGDGGTGGVLGLNQSFSALGRVLGPLWAGFFFDHFDIGFPLTSAGILIFIAFLLSFMLHRNPKLEQ</sequence>